<dbReference type="InterPro" id="IPR036305">
    <property type="entry name" value="RGS_sf"/>
</dbReference>
<name>A0ABR2W917_9FUNG</name>
<dbReference type="Proteomes" id="UP001479436">
    <property type="component" value="Unassembled WGS sequence"/>
</dbReference>
<evidence type="ECO:0000313" key="3">
    <source>
        <dbReference type="EMBL" id="KAK9723023.1"/>
    </source>
</evidence>
<gene>
    <name evidence="3" type="ORF">K7432_002231</name>
</gene>
<dbReference type="InterPro" id="IPR044926">
    <property type="entry name" value="RGS_subdomain_2"/>
</dbReference>
<feature type="domain" description="RGS" evidence="2">
    <location>
        <begin position="154"/>
        <end position="224"/>
    </location>
</feature>
<dbReference type="EMBL" id="JASJQH010006933">
    <property type="protein sequence ID" value="KAK9723023.1"/>
    <property type="molecule type" value="Genomic_DNA"/>
</dbReference>
<dbReference type="PANTHER" id="PTHR39466">
    <property type="entry name" value="RGS DOMAIN-CONTAINING PROTEIN"/>
    <property type="match status" value="1"/>
</dbReference>
<dbReference type="Gene3D" id="1.10.167.10">
    <property type="entry name" value="Regulator of G-protein Signalling 4, domain 2"/>
    <property type="match status" value="1"/>
</dbReference>
<keyword evidence="1" id="KW-1133">Transmembrane helix</keyword>
<keyword evidence="4" id="KW-1185">Reference proteome</keyword>
<feature type="transmembrane region" description="Helical" evidence="1">
    <location>
        <begin position="264"/>
        <end position="281"/>
    </location>
</feature>
<keyword evidence="1" id="KW-0812">Transmembrane</keyword>
<dbReference type="PANTHER" id="PTHR39466:SF1">
    <property type="entry name" value="RGS DOMAIN-CONTAINING PROTEIN"/>
    <property type="match status" value="1"/>
</dbReference>
<evidence type="ECO:0000313" key="4">
    <source>
        <dbReference type="Proteomes" id="UP001479436"/>
    </source>
</evidence>
<feature type="transmembrane region" description="Helical" evidence="1">
    <location>
        <begin position="238"/>
        <end position="258"/>
    </location>
</feature>
<evidence type="ECO:0000256" key="1">
    <source>
        <dbReference type="SAM" id="Phobius"/>
    </source>
</evidence>
<reference evidence="3 4" key="1">
    <citation type="submission" date="2023-04" db="EMBL/GenBank/DDBJ databases">
        <title>Genome of Basidiobolus ranarum AG-B5.</title>
        <authorList>
            <person name="Stajich J.E."/>
            <person name="Carter-House D."/>
            <person name="Gryganskyi A."/>
        </authorList>
    </citation>
    <scope>NUCLEOTIDE SEQUENCE [LARGE SCALE GENOMIC DNA]</scope>
    <source>
        <strain evidence="3 4">AG-B5</strain>
    </source>
</reference>
<accession>A0ABR2W917</accession>
<sequence>MVRDSKHNSTQRQTNKEFFEEVIQGNTISPISLIDFRRYLQFQEHSIENFHFYKWYLTYCKKFNSLPLKEREKSLPPTKHKLSMYHVKSRKEDTNPFSKLRRQPSISSEDLLGERKDLTLELDKPQIAAIQRMSNGSIEYELKDIESKISSCKSSEQPLRNEVDMAIKKYFTSDSEAEVNVSSSIRTRLLKDAMETTNPAVFEDATAEILSMLINSSIPNFRISAVQNIAPRTVVWRIIRTTIILMICCVVLFCLLITRQERWWRATVFPVLGFVIVSYITNIKGVCLINQFNGKREVLDFEEACDIVQLYKRPLFHTILGKTKNILDTETDPRIRRERLKLAIWMIGLTILSCGILFTAILVIPK</sequence>
<proteinExistence type="predicted"/>
<keyword evidence="1" id="KW-0472">Membrane</keyword>
<organism evidence="3 4">
    <name type="scientific">Basidiobolus ranarum</name>
    <dbReference type="NCBI Taxonomy" id="34480"/>
    <lineage>
        <taxon>Eukaryota</taxon>
        <taxon>Fungi</taxon>
        <taxon>Fungi incertae sedis</taxon>
        <taxon>Zoopagomycota</taxon>
        <taxon>Entomophthoromycotina</taxon>
        <taxon>Basidiobolomycetes</taxon>
        <taxon>Basidiobolales</taxon>
        <taxon>Basidiobolaceae</taxon>
        <taxon>Basidiobolus</taxon>
    </lineage>
</organism>
<comment type="caution">
    <text evidence="3">The sequence shown here is derived from an EMBL/GenBank/DDBJ whole genome shotgun (WGS) entry which is preliminary data.</text>
</comment>
<dbReference type="SUPFAM" id="SSF48097">
    <property type="entry name" value="Regulator of G-protein signaling, RGS"/>
    <property type="match status" value="1"/>
</dbReference>
<evidence type="ECO:0000259" key="2">
    <source>
        <dbReference type="Pfam" id="PF00615"/>
    </source>
</evidence>
<feature type="transmembrane region" description="Helical" evidence="1">
    <location>
        <begin position="342"/>
        <end position="364"/>
    </location>
</feature>
<dbReference type="InterPro" id="IPR016137">
    <property type="entry name" value="RGS"/>
</dbReference>
<protein>
    <recommendedName>
        <fullName evidence="2">RGS domain-containing protein</fullName>
    </recommendedName>
</protein>
<dbReference type="Pfam" id="PF00615">
    <property type="entry name" value="RGS"/>
    <property type="match status" value="1"/>
</dbReference>